<dbReference type="PIRSF" id="PIRSF026583">
    <property type="entry name" value="YybT"/>
    <property type="match status" value="1"/>
</dbReference>
<dbReference type="RefSeq" id="WP_009526464.1">
    <property type="nucleotide sequence ID" value="NZ_JBQMYE010000130.1"/>
</dbReference>
<dbReference type="Pfam" id="PF01368">
    <property type="entry name" value="DHH"/>
    <property type="match status" value="1"/>
</dbReference>
<dbReference type="EMBL" id="AFZE01000040">
    <property type="protein sequence ID" value="EHL13703.1"/>
    <property type="molecule type" value="Genomic_DNA"/>
</dbReference>
<keyword evidence="1" id="KW-0378">Hydrolase</keyword>
<organism evidence="5 6">
    <name type="scientific">Peptoanaerobacter stomatis</name>
    <dbReference type="NCBI Taxonomy" id="796937"/>
    <lineage>
        <taxon>Bacteria</taxon>
        <taxon>Bacillati</taxon>
        <taxon>Bacillota</taxon>
        <taxon>Clostridia</taxon>
        <taxon>Peptostreptococcales</taxon>
        <taxon>Filifactoraceae</taxon>
        <taxon>Peptoanaerobacter</taxon>
    </lineage>
</organism>
<evidence type="ECO:0000313" key="5">
    <source>
        <dbReference type="EMBL" id="EHL13703.1"/>
    </source>
</evidence>
<keyword evidence="2" id="KW-0464">Manganese</keyword>
<dbReference type="EC" id="3.1.4.-" evidence="1"/>
<dbReference type="HOGENOM" id="CLU_018278_0_0_9"/>
<evidence type="ECO:0000256" key="3">
    <source>
        <dbReference type="SAM" id="Phobius"/>
    </source>
</evidence>
<dbReference type="Gene3D" id="3.30.450.20">
    <property type="entry name" value="PAS domain"/>
    <property type="match status" value="1"/>
</dbReference>
<feature type="binding site" evidence="2">
    <location>
        <position position="362"/>
    </location>
    <ligand>
        <name>Mn(2+)</name>
        <dbReference type="ChEBI" id="CHEBI:29035"/>
        <label>2</label>
    </ligand>
</feature>
<dbReference type="AlphaFoldDB" id="G9X1L4"/>
<keyword evidence="1 3" id="KW-0472">Membrane</keyword>
<dbReference type="GO" id="GO:0005886">
    <property type="term" value="C:plasma membrane"/>
    <property type="evidence" value="ECO:0007669"/>
    <property type="project" value="UniProtKB-SubCell"/>
</dbReference>
<feature type="binding site" evidence="2">
    <location>
        <position position="429"/>
    </location>
    <ligand>
        <name>Mn(2+)</name>
        <dbReference type="ChEBI" id="CHEBI:29035"/>
        <label>2</label>
    </ligand>
</feature>
<dbReference type="BioCyc" id="EBAC796937-HMP:GMGH-2283-MONOMER"/>
<feature type="binding site" evidence="2">
    <location>
        <position position="360"/>
    </location>
    <ligand>
        <name>Mn(2+)</name>
        <dbReference type="ChEBI" id="CHEBI:29035"/>
        <label>1</label>
    </ligand>
</feature>
<feature type="domain" description="GGDEF" evidence="4">
    <location>
        <begin position="185"/>
        <end position="314"/>
    </location>
</feature>
<evidence type="ECO:0000259" key="4">
    <source>
        <dbReference type="PROSITE" id="PS50887"/>
    </source>
</evidence>
<dbReference type="Proteomes" id="UP000006437">
    <property type="component" value="Unassembled WGS sequence"/>
</dbReference>
<name>G9X1L4_9FIRM</name>
<comment type="caution">
    <text evidence="5">The sequence shown here is derived from an EMBL/GenBank/DDBJ whole genome shotgun (WGS) entry which is preliminary data.</text>
</comment>
<dbReference type="GO" id="GO:0003676">
    <property type="term" value="F:nucleic acid binding"/>
    <property type="evidence" value="ECO:0007669"/>
    <property type="project" value="UniProtKB-UniRule"/>
</dbReference>
<feature type="transmembrane region" description="Helical" evidence="3">
    <location>
        <begin position="12"/>
        <end position="29"/>
    </location>
</feature>
<accession>G9X1L4</accession>
<dbReference type="Gene3D" id="3.10.310.30">
    <property type="match status" value="1"/>
</dbReference>
<keyword evidence="1" id="KW-1003">Cell membrane</keyword>
<keyword evidence="2" id="KW-0479">Metal-binding</keyword>
<comment type="function">
    <text evidence="1">Has phosphodiesterase (PDE) activity against cyclic-di-AMP (c-di-AMP).</text>
</comment>
<evidence type="ECO:0000256" key="2">
    <source>
        <dbReference type="PIRSR" id="PIRSR026583-50"/>
    </source>
</evidence>
<dbReference type="GO" id="GO:0106409">
    <property type="term" value="F:cyclic-di-AMP phosphodiesterase activity"/>
    <property type="evidence" value="ECO:0007669"/>
    <property type="project" value="RHEA"/>
</dbReference>
<dbReference type="PANTHER" id="PTHR47618:SF2">
    <property type="entry name" value="CYCLIC-DI-AMP PHOSPHODIESTERASE GDPP"/>
    <property type="match status" value="1"/>
</dbReference>
<proteinExistence type="inferred from homology"/>
<dbReference type="InterPro" id="IPR014528">
    <property type="entry name" value="GdpP/PdeA"/>
</dbReference>
<dbReference type="SUPFAM" id="SSF64182">
    <property type="entry name" value="DHH phosphoesterases"/>
    <property type="match status" value="1"/>
</dbReference>
<dbReference type="GO" id="GO:0046872">
    <property type="term" value="F:metal ion binding"/>
    <property type="evidence" value="ECO:0007669"/>
    <property type="project" value="UniProtKB-KW"/>
</dbReference>
<keyword evidence="3" id="KW-0812">Transmembrane</keyword>
<evidence type="ECO:0000256" key="1">
    <source>
        <dbReference type="PIRNR" id="PIRNR026583"/>
    </source>
</evidence>
<feature type="binding site" evidence="2">
    <location>
        <position position="356"/>
    </location>
    <ligand>
        <name>Mn(2+)</name>
        <dbReference type="ChEBI" id="CHEBI:29035"/>
        <label>1</label>
    </ligand>
</feature>
<feature type="binding site" evidence="2">
    <location>
        <position position="453"/>
    </location>
    <ligand>
        <name>Mn(2+)</name>
        <dbReference type="ChEBI" id="CHEBI:29035"/>
        <label>2</label>
    </ligand>
</feature>
<feature type="binding site" evidence="2">
    <location>
        <position position="508"/>
    </location>
    <ligand>
        <name>Mn(2+)</name>
        <dbReference type="ChEBI" id="CHEBI:29035"/>
        <label>2</label>
    </ligand>
</feature>
<dbReference type="Pfam" id="PF02272">
    <property type="entry name" value="DHHA1"/>
    <property type="match status" value="1"/>
</dbReference>
<feature type="binding site" evidence="2">
    <location>
        <position position="429"/>
    </location>
    <ligand>
        <name>Mn(2+)</name>
        <dbReference type="ChEBI" id="CHEBI:29035"/>
        <label>1</label>
    </ligand>
</feature>
<reference evidence="5 6" key="1">
    <citation type="submission" date="2011-08" db="EMBL/GenBank/DDBJ databases">
        <title>The Genome Sequence of Eubacteriaceae bacterium ACC19a.</title>
        <authorList>
            <consortium name="The Broad Institute Genome Sequencing Platform"/>
            <person name="Earl A."/>
            <person name="Ward D."/>
            <person name="Feldgarden M."/>
            <person name="Gevers D."/>
            <person name="Sizova M."/>
            <person name="Hazen A."/>
            <person name="Epstein S."/>
            <person name="Young S.K."/>
            <person name="Zeng Q."/>
            <person name="Gargeya S."/>
            <person name="Fitzgerald M."/>
            <person name="Haas B."/>
            <person name="Abouelleil A."/>
            <person name="Alvarado L."/>
            <person name="Arachchi H.M."/>
            <person name="Berlin A."/>
            <person name="Brown A."/>
            <person name="Chapman S.B."/>
            <person name="Chen Z."/>
            <person name="Dunbar C."/>
            <person name="Freedman E."/>
            <person name="Gearin G."/>
            <person name="Gellesch M."/>
            <person name="Goldberg J."/>
            <person name="Griggs A."/>
            <person name="Gujja S."/>
            <person name="Heiman D."/>
            <person name="Howarth C."/>
            <person name="Larson L."/>
            <person name="Lui A."/>
            <person name="MacDonald P.J.P."/>
            <person name="Montmayeur A."/>
            <person name="Murphy C."/>
            <person name="Neiman D."/>
            <person name="Pearson M."/>
            <person name="Priest M."/>
            <person name="Roberts A."/>
            <person name="Saif S."/>
            <person name="Shea T."/>
            <person name="Shenoy N."/>
            <person name="Sisk P."/>
            <person name="Stolte C."/>
            <person name="Sykes S."/>
            <person name="Wortman J."/>
            <person name="Nusbaum C."/>
            <person name="Birren B."/>
        </authorList>
    </citation>
    <scope>NUCLEOTIDE SEQUENCE [LARGE SCALE GENOMIC DNA]</scope>
    <source>
        <strain evidence="5 6">ACC19a</strain>
    </source>
</reference>
<dbReference type="PATRIC" id="fig|796937.3.peg.1509"/>
<dbReference type="Gene3D" id="3.90.1640.10">
    <property type="entry name" value="inorganic pyrophosphatase (n-terminal core)"/>
    <property type="match status" value="1"/>
</dbReference>
<dbReference type="Pfam" id="PF24898">
    <property type="entry name" value="GGDEF_GdpP"/>
    <property type="match status" value="1"/>
</dbReference>
<dbReference type="FunFam" id="3.90.1640.10:FF:000002">
    <property type="entry name" value="Cyclic-di-AMP phosphodiesterase"/>
    <property type="match status" value="1"/>
</dbReference>
<dbReference type="InterPro" id="IPR001667">
    <property type="entry name" value="DDH_dom"/>
</dbReference>
<gene>
    <name evidence="5" type="ORF">HMPREF9629_02249</name>
</gene>
<dbReference type="InterPro" id="IPR038763">
    <property type="entry name" value="DHH_sf"/>
</dbReference>
<comment type="catalytic activity">
    <reaction evidence="1">
        <text>3',3'-c-di-AMP + H2O = 5'-O-phosphonoadenylyl-(3'-&gt;5')-adenosine + H(+)</text>
        <dbReference type="Rhea" id="RHEA:54420"/>
        <dbReference type="ChEBI" id="CHEBI:15377"/>
        <dbReference type="ChEBI" id="CHEBI:15378"/>
        <dbReference type="ChEBI" id="CHEBI:71500"/>
        <dbReference type="ChEBI" id="CHEBI:138171"/>
    </reaction>
</comment>
<comment type="similarity">
    <text evidence="1">Belongs to the GdpP/PdeA phosphodiesterase family.</text>
</comment>
<comment type="cofactor">
    <cofactor evidence="2">
        <name>Mn(2+)</name>
        <dbReference type="ChEBI" id="CHEBI:29035"/>
    </cofactor>
    <text evidence="2">For phosphodiesterase activity, probably binds 2 Mn(2+) per subunit.</text>
</comment>
<dbReference type="GO" id="GO:0016787">
    <property type="term" value="F:hydrolase activity"/>
    <property type="evidence" value="ECO:0007669"/>
    <property type="project" value="UniProtKB-UniRule"/>
</dbReference>
<protein>
    <recommendedName>
        <fullName evidence="1">Cyclic-di-AMP phosphodiesterase</fullName>
        <ecNumber evidence="1">3.1.4.-</ecNumber>
    </recommendedName>
</protein>
<dbReference type="InterPro" id="IPR051319">
    <property type="entry name" value="Oligoribo/pAp-PDE_c-di-AMP_PDE"/>
</dbReference>
<dbReference type="PROSITE" id="PS50887">
    <property type="entry name" value="GGDEF"/>
    <property type="match status" value="1"/>
</dbReference>
<dbReference type="PANTHER" id="PTHR47618">
    <property type="entry name" value="BIFUNCTIONAL OLIGORIBONUCLEASE AND PAP PHOSPHATASE NRNA"/>
    <property type="match status" value="1"/>
</dbReference>
<sequence>MNDKIRFNFPEVQLYLAFIFVLSIVISYFDRQIGLFVFLIFVYLVYYNARAIKYKNNDLLVDFKNLSIDMDEISKQTMLDFPVPFCVINEYGNIKWNNEKMTDMLSNNELIEKNLGSLLNNLDIDKLIPKANEEIMSMDDYVVGDKHYKIQTVDIAKNNQKAKKYAVYFFDISSKLLLIDKYNEIKPVILSVQVDNFNDVVESAADDFRPLLEADIERHIRFWVEKKDGILTKLSKDKFFCVFNEPMLKQAEEEKFSILDDLREIELSNTIPVTLSIGASTYEQNLAYTNKNAMSALDMALGRGGDQAVCKIYDKTVFYGGKSKAVEKKTRVRARIVGHAMRDLIKKSSNVLVMGHSYPDLDAIGACMGIVAICNMLESPVKIVLSSSNKSIDDLYYKIKNTEGYKDIFITHDETSKYINEQTLLIVVDTNKASLTEMPQLTEIVDKIVLIDHHRRGIEFLDKAVLTFHETYASSASEMVTELVQYVKDGAKLDVLTAEALLSGITLDTKNFAFNTGVRTFEAAAFLRKNGADPLEIKKFFKGDFENFIVKADCIKNARIIEDIIAISSYDKKIKGPSLIAAQIADELLGIKGIQASFVVIEGINGSVQVSARSIENINVQVIMEKLGGGGHIDTAATQIRNKSVDEVIKLVEETVKIYLKEEYNK</sequence>
<dbReference type="InterPro" id="IPR003156">
    <property type="entry name" value="DHHA1_dom"/>
</dbReference>
<dbReference type="InterPro" id="IPR000160">
    <property type="entry name" value="GGDEF_dom"/>
</dbReference>
<keyword evidence="3" id="KW-1133">Transmembrane helix</keyword>
<comment type="subcellular location">
    <subcellularLocation>
        <location evidence="1">Cell membrane</location>
    </subcellularLocation>
</comment>
<evidence type="ECO:0000313" key="6">
    <source>
        <dbReference type="Proteomes" id="UP000006437"/>
    </source>
</evidence>